<gene>
    <name evidence="8" type="ORF">NIES2119_24410</name>
</gene>
<evidence type="ECO:0000313" key="9">
    <source>
        <dbReference type="Proteomes" id="UP000185860"/>
    </source>
</evidence>
<keyword evidence="4" id="KW-0274">FAD</keyword>
<keyword evidence="3" id="KW-0285">Flavoprotein</keyword>
<comment type="caution">
    <text evidence="8">The sequence shown here is derived from an EMBL/GenBank/DDBJ whole genome shotgun (WGS) entry which is preliminary data.</text>
</comment>
<dbReference type="Gene3D" id="3.40.250.10">
    <property type="entry name" value="Rhodanese-like domain"/>
    <property type="match status" value="1"/>
</dbReference>
<dbReference type="PANTHER" id="PTHR43429">
    <property type="entry name" value="PYRIDINE NUCLEOTIDE-DISULFIDE OXIDOREDUCTASE DOMAIN-CONTAINING"/>
    <property type="match status" value="1"/>
</dbReference>
<dbReference type="Gene3D" id="3.50.50.60">
    <property type="entry name" value="FAD/NAD(P)-binding domain"/>
    <property type="match status" value="2"/>
</dbReference>
<dbReference type="RefSeq" id="WP_073596126.1">
    <property type="nucleotide sequence ID" value="NZ_MRCE01000033.1"/>
</dbReference>
<evidence type="ECO:0000259" key="7">
    <source>
        <dbReference type="PROSITE" id="PS50206"/>
    </source>
</evidence>
<dbReference type="SMART" id="SM00450">
    <property type="entry name" value="RHOD"/>
    <property type="match status" value="1"/>
</dbReference>
<dbReference type="InterPro" id="IPR016156">
    <property type="entry name" value="FAD/NAD-linked_Rdtase_dimer_sf"/>
</dbReference>
<dbReference type="Pfam" id="PF07992">
    <property type="entry name" value="Pyr_redox_2"/>
    <property type="match status" value="1"/>
</dbReference>
<name>A0A1U7I9F9_9CYAN</name>
<dbReference type="SUPFAM" id="SSF55424">
    <property type="entry name" value="FAD/NAD-linked reductases, dimerisation (C-terminal) domain"/>
    <property type="match status" value="1"/>
</dbReference>
<comment type="similarity">
    <text evidence="2">Belongs to the class-III pyridine nucleotide-disulfide oxidoreductase family.</text>
</comment>
<dbReference type="PROSITE" id="PS50206">
    <property type="entry name" value="RHODANESE_3"/>
    <property type="match status" value="1"/>
</dbReference>
<evidence type="ECO:0000256" key="2">
    <source>
        <dbReference type="ARBA" id="ARBA00009130"/>
    </source>
</evidence>
<dbReference type="EMBL" id="MRCE01000033">
    <property type="protein sequence ID" value="OKH33070.1"/>
    <property type="molecule type" value="Genomic_DNA"/>
</dbReference>
<dbReference type="PROSITE" id="PS51257">
    <property type="entry name" value="PROKAR_LIPOPROTEIN"/>
    <property type="match status" value="1"/>
</dbReference>
<dbReference type="InterPro" id="IPR036188">
    <property type="entry name" value="FAD/NAD-bd_sf"/>
</dbReference>
<evidence type="ECO:0000313" key="8">
    <source>
        <dbReference type="EMBL" id="OKH33070.1"/>
    </source>
</evidence>
<evidence type="ECO:0000256" key="5">
    <source>
        <dbReference type="ARBA" id="ARBA00023002"/>
    </source>
</evidence>
<keyword evidence="5" id="KW-0560">Oxidoreductase</keyword>
<dbReference type="PRINTS" id="PR00368">
    <property type="entry name" value="FADPNR"/>
</dbReference>
<evidence type="ECO:0000256" key="6">
    <source>
        <dbReference type="ARBA" id="ARBA00023284"/>
    </source>
</evidence>
<feature type="domain" description="Rhodanese" evidence="7">
    <location>
        <begin position="467"/>
        <end position="550"/>
    </location>
</feature>
<dbReference type="InterPro" id="IPR036873">
    <property type="entry name" value="Rhodanese-like_dom_sf"/>
</dbReference>
<dbReference type="OrthoDB" id="9781621at2"/>
<dbReference type="STRING" id="454136.NIES2119_24410"/>
<organism evidence="8 9">
    <name type="scientific">[Phormidium ambiguum] IAM M-71</name>
    <dbReference type="NCBI Taxonomy" id="454136"/>
    <lineage>
        <taxon>Bacteria</taxon>
        <taxon>Bacillati</taxon>
        <taxon>Cyanobacteriota</taxon>
        <taxon>Cyanophyceae</taxon>
        <taxon>Oscillatoriophycideae</taxon>
        <taxon>Aerosakkonematales</taxon>
        <taxon>Aerosakkonemataceae</taxon>
        <taxon>Floridanema</taxon>
    </lineage>
</organism>
<dbReference type="PRINTS" id="PR00411">
    <property type="entry name" value="PNDRDTASEI"/>
</dbReference>
<dbReference type="Proteomes" id="UP000185860">
    <property type="component" value="Unassembled WGS sequence"/>
</dbReference>
<comment type="cofactor">
    <cofactor evidence="1">
        <name>FAD</name>
        <dbReference type="ChEBI" id="CHEBI:57692"/>
    </cofactor>
</comment>
<dbReference type="InterPro" id="IPR050260">
    <property type="entry name" value="FAD-bd_OxRdtase"/>
</dbReference>
<dbReference type="AlphaFoldDB" id="A0A1U7I9F9"/>
<dbReference type="InterPro" id="IPR001763">
    <property type="entry name" value="Rhodanese-like_dom"/>
</dbReference>
<evidence type="ECO:0000256" key="1">
    <source>
        <dbReference type="ARBA" id="ARBA00001974"/>
    </source>
</evidence>
<proteinExistence type="inferred from homology"/>
<keyword evidence="6" id="KW-0676">Redox-active center</keyword>
<dbReference type="SUPFAM" id="SSF51905">
    <property type="entry name" value="FAD/NAD(P)-binding domain"/>
    <property type="match status" value="1"/>
</dbReference>
<evidence type="ECO:0000256" key="3">
    <source>
        <dbReference type="ARBA" id="ARBA00022630"/>
    </source>
</evidence>
<reference evidence="8 9" key="1">
    <citation type="submission" date="2016-11" db="EMBL/GenBank/DDBJ databases">
        <title>Draft Genome Sequences of Nine Cyanobacterial Strains from Diverse Habitats.</title>
        <authorList>
            <person name="Zhu T."/>
            <person name="Hou S."/>
            <person name="Lu X."/>
            <person name="Hess W.R."/>
        </authorList>
    </citation>
    <scope>NUCLEOTIDE SEQUENCE [LARGE SCALE GENOMIC DNA]</scope>
    <source>
        <strain evidence="8 9">IAM M-71</strain>
    </source>
</reference>
<dbReference type="GO" id="GO:0016491">
    <property type="term" value="F:oxidoreductase activity"/>
    <property type="evidence" value="ECO:0007669"/>
    <property type="project" value="UniProtKB-KW"/>
</dbReference>
<accession>A0A1U7I9F9</accession>
<protein>
    <submittedName>
        <fullName evidence="8">CoA-disulfide reductase</fullName>
    </submittedName>
</protein>
<dbReference type="InterPro" id="IPR004099">
    <property type="entry name" value="Pyr_nucl-diS_OxRdtase_dimer"/>
</dbReference>
<sequence>MRNDKKRLLIVGGVAGGASCAARARRLSETAEIIIFERGQFVSFANCGLPYYVGDVITDEKKLLVANANLFKQRFNIDVRLENEVLSINRETSQVNVKNRQTGEVYQEYYDALVLAPGASPIRPNLPGIDLPGIFALRTIPDSRRIRQWIDEHKVKKAIVVGGGFIGLEMTENLVNRGISVTLLEAQSQVMLPFDEEMTTAINNCLVSHGVILRLGDSVIGFESHSEGGIAVKTKSGEVHQADLVILGIGVRPESTLAKDAGLEIGSRGGIKVNEKMQTSDPNIWAVGDVVEVQDFVTKEWLLIPLAGPANRQGRVAADVIFGRNSTFRGVQGTSVCGIFGLTVACTGVNEKTLQRLGWEYGKVYLHPGHHVGYYPNAKPIDLKLLFSPEDGRIFGAQAVGEAGAEKRIDVIAMALQNGATVFDLEEAELCYAPQFGAAKDPVNMAGMIAANALRGDAPLVHWQQLDEFDGVLLDVREVGEFEAGHVEGAKNIPLSVLRDRMNEIPTDQSIWVYCQVGQRGYYATRALRLNGFDASNLSGGFKTYQGLKKD</sequence>
<dbReference type="Pfam" id="PF02852">
    <property type="entry name" value="Pyr_redox_dim"/>
    <property type="match status" value="1"/>
</dbReference>
<dbReference type="Pfam" id="PF00581">
    <property type="entry name" value="Rhodanese"/>
    <property type="match status" value="1"/>
</dbReference>
<dbReference type="PANTHER" id="PTHR43429:SF1">
    <property type="entry name" value="NAD(P)H SULFUR OXIDOREDUCTASE (COA-DEPENDENT)"/>
    <property type="match status" value="1"/>
</dbReference>
<dbReference type="InterPro" id="IPR023753">
    <property type="entry name" value="FAD/NAD-binding_dom"/>
</dbReference>
<evidence type="ECO:0000256" key="4">
    <source>
        <dbReference type="ARBA" id="ARBA00022827"/>
    </source>
</evidence>
<dbReference type="SUPFAM" id="SSF52821">
    <property type="entry name" value="Rhodanese/Cell cycle control phosphatase"/>
    <property type="match status" value="1"/>
</dbReference>